<dbReference type="Gene3D" id="3.40.50.1820">
    <property type="entry name" value="alpha/beta hydrolase"/>
    <property type="match status" value="1"/>
</dbReference>
<gene>
    <name evidence="2" type="ORF">ACFOMG_08900</name>
</gene>
<dbReference type="InterPro" id="IPR051321">
    <property type="entry name" value="PHA/PHB_synthase"/>
</dbReference>
<dbReference type="Proteomes" id="UP001595722">
    <property type="component" value="Unassembled WGS sequence"/>
</dbReference>
<proteinExistence type="predicted"/>
<organism evidence="2 3">
    <name type="scientific">Bacterioplanoides pacificum</name>
    <dbReference type="NCBI Taxonomy" id="1171596"/>
    <lineage>
        <taxon>Bacteria</taxon>
        <taxon>Pseudomonadati</taxon>
        <taxon>Pseudomonadota</taxon>
        <taxon>Gammaproteobacteria</taxon>
        <taxon>Oceanospirillales</taxon>
        <taxon>Oceanospirillaceae</taxon>
        <taxon>Bacterioplanoides</taxon>
    </lineage>
</organism>
<dbReference type="EMBL" id="JBHRYB010000005">
    <property type="protein sequence ID" value="MFC3680217.1"/>
    <property type="molecule type" value="Genomic_DNA"/>
</dbReference>
<keyword evidence="3" id="KW-1185">Reference proteome</keyword>
<feature type="region of interest" description="Disordered" evidence="1">
    <location>
        <begin position="614"/>
        <end position="642"/>
    </location>
</feature>
<sequence length="642" mass="72068">MLAQLPGFTSVFPAQTAINPLFGLPAKALSADDMALALLPGPADNPAGLQGARHWQSELNGIWLKQLLTTSQLQQRALTPFGFTSDWALQWARPLIQATEQSVGQHENPDLVARDNQRIEGDYAAALKALVGYFSQPDPDAEDDRLCFASETCQWARETLAGQTWLATQLHSFALLEWQYHSLGQTHLAALKNLLRSLLQVLAQQPFSDPQQQPFRKADRDGNWRETDQQYLHDCSRRLLELLQHDAFDVARFAAQSPCARLGACEWHSVPGSELYTARLRHYPRPDGVKANGKTLYMASPMINRCELFDLAPGKSVVEGMLALGYDLYMVDYGDPGPEQSELGLAFYAKTIHDQYLDLVLQRHPQQDIEVMAYCMGGTLFMPYLARRIEEANISGDDIRIRQVVLMTTPVLFDDEDSGHKPMRDLIRNDYDADIMALFYGHANVSPFAIGLGMNNIQPGVEQSAPEGFFSRAHVPGAIEDAAPFLKWLSSGTRFPARAHREWIQRVFMGNEIWRNEFRLPSRYPQLDNQPVNMDALNRADIALFDYCGLRDPIAPAGSCKTSERWGRLENNQRLVREGLNRHIEKNIGHIFVVSRKLLTEFLDTVADFLADEPPAYQGHHNGDPGADKHPNNTSARAGKQP</sequence>
<evidence type="ECO:0000313" key="2">
    <source>
        <dbReference type="EMBL" id="MFC3680217.1"/>
    </source>
</evidence>
<dbReference type="SUPFAM" id="SSF53474">
    <property type="entry name" value="alpha/beta-Hydrolases"/>
    <property type="match status" value="1"/>
</dbReference>
<feature type="compositionally biased region" description="Basic and acidic residues" evidence="1">
    <location>
        <begin position="621"/>
        <end position="631"/>
    </location>
</feature>
<name>A0ABV7VU53_9GAMM</name>
<protein>
    <recommendedName>
        <fullName evidence="4">AB hydrolase-1 domain-containing protein</fullName>
    </recommendedName>
</protein>
<reference evidence="3" key="1">
    <citation type="journal article" date="2019" name="Int. J. Syst. Evol. Microbiol.">
        <title>The Global Catalogue of Microorganisms (GCM) 10K type strain sequencing project: providing services to taxonomists for standard genome sequencing and annotation.</title>
        <authorList>
            <consortium name="The Broad Institute Genomics Platform"/>
            <consortium name="The Broad Institute Genome Sequencing Center for Infectious Disease"/>
            <person name="Wu L."/>
            <person name="Ma J."/>
        </authorList>
    </citation>
    <scope>NUCLEOTIDE SEQUENCE [LARGE SCALE GENOMIC DNA]</scope>
    <source>
        <strain evidence="3">KCTC 42424</strain>
    </source>
</reference>
<evidence type="ECO:0000256" key="1">
    <source>
        <dbReference type="SAM" id="MobiDB-lite"/>
    </source>
</evidence>
<accession>A0ABV7VU53</accession>
<evidence type="ECO:0000313" key="3">
    <source>
        <dbReference type="Proteomes" id="UP001595722"/>
    </source>
</evidence>
<evidence type="ECO:0008006" key="4">
    <source>
        <dbReference type="Google" id="ProtNLM"/>
    </source>
</evidence>
<dbReference type="RefSeq" id="WP_376866101.1">
    <property type="nucleotide sequence ID" value="NZ_JBHRYB010000005.1"/>
</dbReference>
<comment type="caution">
    <text evidence="2">The sequence shown here is derived from an EMBL/GenBank/DDBJ whole genome shotgun (WGS) entry which is preliminary data.</text>
</comment>
<dbReference type="PANTHER" id="PTHR36837:SF4">
    <property type="entry name" value="BLR0908 PROTEIN"/>
    <property type="match status" value="1"/>
</dbReference>
<dbReference type="PANTHER" id="PTHR36837">
    <property type="entry name" value="POLY(3-HYDROXYALKANOATE) POLYMERASE SUBUNIT PHAC"/>
    <property type="match status" value="1"/>
</dbReference>
<dbReference type="InterPro" id="IPR029058">
    <property type="entry name" value="AB_hydrolase_fold"/>
</dbReference>